<reference evidence="2 3" key="1">
    <citation type="submission" date="2018-04" db="EMBL/GenBank/DDBJ databases">
        <title>Complete genome sequences of Helicobacter pylori.</title>
        <authorList>
            <person name="Palau M."/>
            <person name="Minana-Galbis D."/>
        </authorList>
    </citation>
    <scope>NUCLEOTIDE SEQUENCE [LARGE SCALE GENOMIC DNA]</scope>
    <source>
        <strain evidence="2 3">B712A</strain>
    </source>
</reference>
<accession>A0A496H6F6</accession>
<comment type="caution">
    <text evidence="2">The sequence shown here is derived from an EMBL/GenBank/DDBJ whole genome shotgun (WGS) entry which is preliminary data.</text>
</comment>
<dbReference type="Proteomes" id="UP000267086">
    <property type="component" value="Unassembled WGS sequence"/>
</dbReference>
<evidence type="ECO:0000313" key="2">
    <source>
        <dbReference type="EMBL" id="RKV31289.1"/>
    </source>
</evidence>
<name>A0A496H6F6_HELPX</name>
<protein>
    <submittedName>
        <fullName evidence="2">Uncharacterized protein</fullName>
    </submittedName>
</protein>
<evidence type="ECO:0000313" key="3">
    <source>
        <dbReference type="Proteomes" id="UP000267086"/>
    </source>
</evidence>
<feature type="coiled-coil region" evidence="1">
    <location>
        <begin position="40"/>
        <end position="89"/>
    </location>
</feature>
<gene>
    <name evidence="2" type="ORF">DD751_03270</name>
</gene>
<organism evidence="2 3">
    <name type="scientific">Helicobacter pylori</name>
    <name type="common">Campylobacter pylori</name>
    <dbReference type="NCBI Taxonomy" id="210"/>
    <lineage>
        <taxon>Bacteria</taxon>
        <taxon>Pseudomonadati</taxon>
        <taxon>Campylobacterota</taxon>
        <taxon>Epsilonproteobacteria</taxon>
        <taxon>Campylobacterales</taxon>
        <taxon>Helicobacteraceae</taxon>
        <taxon>Helicobacter</taxon>
    </lineage>
</organism>
<keyword evidence="1" id="KW-0175">Coiled coil</keyword>
<dbReference type="RefSeq" id="WP_120848541.1">
    <property type="nucleotide sequence ID" value="NZ_QEGO01000007.1"/>
</dbReference>
<dbReference type="AlphaFoldDB" id="A0A496H6F6"/>
<evidence type="ECO:0000256" key="1">
    <source>
        <dbReference type="SAM" id="Coils"/>
    </source>
</evidence>
<sequence>MKSVNLPTPKGNSKGGFLDNLSLSDMLKLVTASKDLISSAINAQKEISKEQEKTKQVEMQANQEMIASNNRLREKLAEFQRDITAFNKMHEQEMLRLSNEHEKDMKLLEIMQGIINKIDSLNQFLICKHGEYQKVDELHAQLIHYQQALLTLISKVN</sequence>
<proteinExistence type="predicted"/>
<dbReference type="EMBL" id="QEGO01000007">
    <property type="protein sequence ID" value="RKV31289.1"/>
    <property type="molecule type" value="Genomic_DNA"/>
</dbReference>